<evidence type="ECO:0000256" key="2">
    <source>
        <dbReference type="ARBA" id="ARBA00009477"/>
    </source>
</evidence>
<proteinExistence type="inferred from homology"/>
<accession>A0ABW2KYX5</accession>
<comment type="caution">
    <text evidence="11">The sequence shown here is derived from an EMBL/GenBank/DDBJ whole genome shotgun (WGS) entry which is preliminary data.</text>
</comment>
<dbReference type="Gene3D" id="1.10.287.470">
    <property type="entry name" value="Helix hairpin bin"/>
    <property type="match status" value="1"/>
</dbReference>
<comment type="similarity">
    <text evidence="2">Belongs to the membrane fusion protein (MFP) (TC 8.A.1) family.</text>
</comment>
<evidence type="ECO:0000256" key="4">
    <source>
        <dbReference type="SAM" id="Coils"/>
    </source>
</evidence>
<evidence type="ECO:0000259" key="9">
    <source>
        <dbReference type="Pfam" id="PF25954"/>
    </source>
</evidence>
<feature type="compositionally biased region" description="Pro residues" evidence="5">
    <location>
        <begin position="1"/>
        <end position="23"/>
    </location>
</feature>
<evidence type="ECO:0000256" key="6">
    <source>
        <dbReference type="SAM" id="Phobius"/>
    </source>
</evidence>
<dbReference type="NCBIfam" id="TIGR01730">
    <property type="entry name" value="RND_mfp"/>
    <property type="match status" value="1"/>
</dbReference>
<keyword evidence="6" id="KW-0812">Transmembrane</keyword>
<keyword evidence="4" id="KW-0175">Coiled coil</keyword>
<evidence type="ECO:0000259" key="8">
    <source>
        <dbReference type="Pfam" id="PF25917"/>
    </source>
</evidence>
<dbReference type="PANTHER" id="PTHR30469">
    <property type="entry name" value="MULTIDRUG RESISTANCE PROTEIN MDTA"/>
    <property type="match status" value="1"/>
</dbReference>
<dbReference type="InterPro" id="IPR058627">
    <property type="entry name" value="MdtA-like_C"/>
</dbReference>
<evidence type="ECO:0000313" key="11">
    <source>
        <dbReference type="EMBL" id="MFC7334185.1"/>
    </source>
</evidence>
<feature type="coiled-coil region" evidence="4">
    <location>
        <begin position="139"/>
        <end position="166"/>
    </location>
</feature>
<dbReference type="Pfam" id="PF25917">
    <property type="entry name" value="BSH_RND"/>
    <property type="match status" value="1"/>
</dbReference>
<protein>
    <submittedName>
        <fullName evidence="11">Efflux RND transporter periplasmic adaptor subunit</fullName>
    </submittedName>
</protein>
<dbReference type="Pfam" id="PF25876">
    <property type="entry name" value="HH_MFP_RND"/>
    <property type="match status" value="1"/>
</dbReference>
<dbReference type="Gene3D" id="2.40.50.100">
    <property type="match status" value="1"/>
</dbReference>
<dbReference type="EMBL" id="JBHTCM010000012">
    <property type="protein sequence ID" value="MFC7334185.1"/>
    <property type="molecule type" value="Genomic_DNA"/>
</dbReference>
<gene>
    <name evidence="11" type="ORF">ACFQPS_13515</name>
</gene>
<reference evidence="12" key="1">
    <citation type="journal article" date="2019" name="Int. J. Syst. Evol. Microbiol.">
        <title>The Global Catalogue of Microorganisms (GCM) 10K type strain sequencing project: providing services to taxonomists for standard genome sequencing and annotation.</title>
        <authorList>
            <consortium name="The Broad Institute Genomics Platform"/>
            <consortium name="The Broad Institute Genome Sequencing Center for Infectious Disease"/>
            <person name="Wu L."/>
            <person name="Ma J."/>
        </authorList>
    </citation>
    <scope>NUCLEOTIDE SEQUENCE [LARGE SCALE GENOMIC DNA]</scope>
    <source>
        <strain evidence="12">CGMCC 1.16275</strain>
    </source>
</reference>
<keyword evidence="12" id="KW-1185">Reference proteome</keyword>
<feature type="domain" description="Multidrug resistance protein MdtA-like C-terminal permuted SH3" evidence="10">
    <location>
        <begin position="327"/>
        <end position="383"/>
    </location>
</feature>
<dbReference type="Gene3D" id="2.40.30.170">
    <property type="match status" value="1"/>
</dbReference>
<dbReference type="Pfam" id="PF25954">
    <property type="entry name" value="Beta-barrel_RND_2"/>
    <property type="match status" value="1"/>
</dbReference>
<feature type="domain" description="Multidrug resistance protein MdtA-like alpha-helical hairpin" evidence="7">
    <location>
        <begin position="139"/>
        <end position="208"/>
    </location>
</feature>
<dbReference type="Proteomes" id="UP001596456">
    <property type="component" value="Unassembled WGS sequence"/>
</dbReference>
<name>A0ABW2KYX5_9PROT</name>
<keyword evidence="6" id="KW-0472">Membrane</keyword>
<dbReference type="SUPFAM" id="SSF111369">
    <property type="entry name" value="HlyD-like secretion proteins"/>
    <property type="match status" value="1"/>
</dbReference>
<feature type="region of interest" description="Disordered" evidence="5">
    <location>
        <begin position="1"/>
        <end position="25"/>
    </location>
</feature>
<dbReference type="InterPro" id="IPR058624">
    <property type="entry name" value="MdtA-like_HH"/>
</dbReference>
<sequence length="409" mass="42447">MSVQPIDPPMSRPLPGRSAPPTPRRPRHWLRWGVAALVLAGAAGVAVLVLSGDGGKAPPAPPAPTGNSSGLTVTTAPVQSMVMTRRLMVTGSLAAWDELPIGTSTSGLAIVQVLVDEGDKVKAGQVLARFDDSVLRADLMQKEAALKEAEALSAEAKANVRRAEELSKSNAVSARELDSRRATAATAAARVGVAQANREQALARLQQTEIKAPADGTVSLRNARLGAVMSAGGTELFRLIRDDRIELAADVPELDLVGLTPGQKVLLSVNGSAGAPHEGKVRLVAPTVDPKTRMGTVKIDVAASPDLRPGMFVTGMVQLGSMTAPTVPENALVYKDARPLVFVLGDGNTAEMRPVETGARENGQIALLKGVTPGETVVVAGAGYLKDGDTVTVADRMPDVPVAPLPAQN</sequence>
<evidence type="ECO:0000256" key="3">
    <source>
        <dbReference type="ARBA" id="ARBA00022448"/>
    </source>
</evidence>
<feature type="domain" description="Multidrug resistance protein MdtA-like barrel-sandwich hybrid" evidence="8">
    <location>
        <begin position="110"/>
        <end position="235"/>
    </location>
</feature>
<evidence type="ECO:0000256" key="5">
    <source>
        <dbReference type="SAM" id="MobiDB-lite"/>
    </source>
</evidence>
<feature type="transmembrane region" description="Helical" evidence="6">
    <location>
        <begin position="29"/>
        <end position="50"/>
    </location>
</feature>
<dbReference type="Pfam" id="PF25967">
    <property type="entry name" value="RND-MFP_C"/>
    <property type="match status" value="1"/>
</dbReference>
<evidence type="ECO:0000259" key="7">
    <source>
        <dbReference type="Pfam" id="PF25876"/>
    </source>
</evidence>
<organism evidence="11 12">
    <name type="scientific">Rhodocista pekingensis</name>
    <dbReference type="NCBI Taxonomy" id="201185"/>
    <lineage>
        <taxon>Bacteria</taxon>
        <taxon>Pseudomonadati</taxon>
        <taxon>Pseudomonadota</taxon>
        <taxon>Alphaproteobacteria</taxon>
        <taxon>Rhodospirillales</taxon>
        <taxon>Azospirillaceae</taxon>
        <taxon>Rhodocista</taxon>
    </lineage>
</organism>
<evidence type="ECO:0000313" key="12">
    <source>
        <dbReference type="Proteomes" id="UP001596456"/>
    </source>
</evidence>
<comment type="subcellular location">
    <subcellularLocation>
        <location evidence="1">Cell envelope</location>
    </subcellularLocation>
</comment>
<evidence type="ECO:0000256" key="1">
    <source>
        <dbReference type="ARBA" id="ARBA00004196"/>
    </source>
</evidence>
<dbReference type="RefSeq" id="WP_377359760.1">
    <property type="nucleotide sequence ID" value="NZ_JBHTCM010000012.1"/>
</dbReference>
<dbReference type="InterPro" id="IPR058792">
    <property type="entry name" value="Beta-barrel_RND_2"/>
</dbReference>
<dbReference type="Gene3D" id="2.40.420.20">
    <property type="match status" value="1"/>
</dbReference>
<feature type="domain" description="CusB-like beta-barrel" evidence="9">
    <location>
        <begin position="247"/>
        <end position="316"/>
    </location>
</feature>
<dbReference type="InterPro" id="IPR058625">
    <property type="entry name" value="MdtA-like_BSH"/>
</dbReference>
<dbReference type="PANTHER" id="PTHR30469:SF15">
    <property type="entry name" value="HLYD FAMILY OF SECRETION PROTEINS"/>
    <property type="match status" value="1"/>
</dbReference>
<evidence type="ECO:0000259" key="10">
    <source>
        <dbReference type="Pfam" id="PF25967"/>
    </source>
</evidence>
<keyword evidence="6" id="KW-1133">Transmembrane helix</keyword>
<keyword evidence="3" id="KW-0813">Transport</keyword>
<dbReference type="InterPro" id="IPR006143">
    <property type="entry name" value="RND_pump_MFP"/>
</dbReference>